<keyword evidence="5" id="KW-0378">Hydrolase</keyword>
<dbReference type="GO" id="GO:0016787">
    <property type="term" value="F:hydrolase activity"/>
    <property type="evidence" value="ECO:0007669"/>
    <property type="project" value="UniProtKB-KW"/>
</dbReference>
<evidence type="ECO:0000313" key="8">
    <source>
        <dbReference type="EMBL" id="KZR97006.1"/>
    </source>
</evidence>
<keyword evidence="2" id="KW-0548">Nucleotidyltransferase</keyword>
<dbReference type="InterPro" id="IPR050951">
    <property type="entry name" value="Retrovirus_Pol_polyprotein"/>
</dbReference>
<feature type="non-terminal residue" evidence="8">
    <location>
        <position position="135"/>
    </location>
</feature>
<accession>A0A164EPR6</accession>
<evidence type="ECO:0000256" key="5">
    <source>
        <dbReference type="ARBA" id="ARBA00022801"/>
    </source>
</evidence>
<dbReference type="SUPFAM" id="SSF56672">
    <property type="entry name" value="DNA/RNA polymerases"/>
    <property type="match status" value="1"/>
</dbReference>
<dbReference type="Pfam" id="PF17917">
    <property type="entry name" value="RT_RNaseH"/>
    <property type="match status" value="1"/>
</dbReference>
<protein>
    <recommendedName>
        <fullName evidence="7">Reverse transcriptase RNase H-like domain-containing protein</fullName>
    </recommendedName>
</protein>
<feature type="domain" description="Reverse transcriptase RNase H-like" evidence="7">
    <location>
        <begin position="1"/>
        <end position="51"/>
    </location>
</feature>
<feature type="non-terminal residue" evidence="8">
    <location>
        <position position="1"/>
    </location>
</feature>
<comment type="caution">
    <text evidence="8">The sequence shown here is derived from an EMBL/GenBank/DDBJ whole genome shotgun (WGS) entry which is preliminary data.</text>
</comment>
<evidence type="ECO:0000256" key="6">
    <source>
        <dbReference type="ARBA" id="ARBA00022918"/>
    </source>
</evidence>
<dbReference type="PANTHER" id="PTHR37984">
    <property type="entry name" value="PROTEIN CBG26694"/>
    <property type="match status" value="1"/>
</dbReference>
<dbReference type="EMBL" id="LRGB01022947">
    <property type="protein sequence ID" value="KZR97006.1"/>
    <property type="molecule type" value="Genomic_DNA"/>
</dbReference>
<dbReference type="InterPro" id="IPR041373">
    <property type="entry name" value="RT_RNaseH"/>
</dbReference>
<dbReference type="InterPro" id="IPR043502">
    <property type="entry name" value="DNA/RNA_pol_sf"/>
</dbReference>
<organism evidence="8 9">
    <name type="scientific">Daphnia magna</name>
    <dbReference type="NCBI Taxonomy" id="35525"/>
    <lineage>
        <taxon>Eukaryota</taxon>
        <taxon>Metazoa</taxon>
        <taxon>Ecdysozoa</taxon>
        <taxon>Arthropoda</taxon>
        <taxon>Crustacea</taxon>
        <taxon>Branchiopoda</taxon>
        <taxon>Diplostraca</taxon>
        <taxon>Cladocera</taxon>
        <taxon>Anomopoda</taxon>
        <taxon>Daphniidae</taxon>
        <taxon>Daphnia</taxon>
    </lineage>
</organism>
<evidence type="ECO:0000313" key="9">
    <source>
        <dbReference type="Proteomes" id="UP000076858"/>
    </source>
</evidence>
<evidence type="ECO:0000256" key="3">
    <source>
        <dbReference type="ARBA" id="ARBA00022722"/>
    </source>
</evidence>
<keyword evidence="6" id="KW-0695">RNA-directed DNA polymerase</keyword>
<dbReference type="STRING" id="35525.A0A164EPR6"/>
<gene>
    <name evidence="8" type="ORF">APZ42_008344</name>
</gene>
<keyword evidence="3" id="KW-0540">Nuclease</keyword>
<proteinExistence type="predicted"/>
<name>A0A164EPR6_9CRUS</name>
<dbReference type="GO" id="GO:0004519">
    <property type="term" value="F:endonuclease activity"/>
    <property type="evidence" value="ECO:0007669"/>
    <property type="project" value="UniProtKB-KW"/>
</dbReference>
<evidence type="ECO:0000256" key="2">
    <source>
        <dbReference type="ARBA" id="ARBA00022695"/>
    </source>
</evidence>
<dbReference type="AlphaFoldDB" id="A0A164EPR6"/>
<dbReference type="GO" id="GO:0003964">
    <property type="term" value="F:RNA-directed DNA polymerase activity"/>
    <property type="evidence" value="ECO:0007669"/>
    <property type="project" value="UniProtKB-KW"/>
</dbReference>
<keyword evidence="1" id="KW-0808">Transferase</keyword>
<sequence>EALAIVYGIKRYRHYIQDERFEIVSDHRPLQWLESHKDENSRLERWSIALSAAKYKIRYKPGKEHSNADFFSRIRVVAIKERSDFTKKLIEEQKKDELCAKIINYLNEGTLSEMDELENPDWVKELGTFRIDSGV</sequence>
<evidence type="ECO:0000256" key="4">
    <source>
        <dbReference type="ARBA" id="ARBA00022759"/>
    </source>
</evidence>
<evidence type="ECO:0000259" key="7">
    <source>
        <dbReference type="Pfam" id="PF17917"/>
    </source>
</evidence>
<dbReference type="PANTHER" id="PTHR37984:SF5">
    <property type="entry name" value="PROTEIN NYNRIN-LIKE"/>
    <property type="match status" value="1"/>
</dbReference>
<keyword evidence="9" id="KW-1185">Reference proteome</keyword>
<evidence type="ECO:0000256" key="1">
    <source>
        <dbReference type="ARBA" id="ARBA00022679"/>
    </source>
</evidence>
<reference evidence="8 9" key="1">
    <citation type="submission" date="2016-03" db="EMBL/GenBank/DDBJ databases">
        <title>EvidentialGene: Evidence-directed Construction of Genes on Genomes.</title>
        <authorList>
            <person name="Gilbert D.G."/>
            <person name="Choi J.-H."/>
            <person name="Mockaitis K."/>
            <person name="Colbourne J."/>
            <person name="Pfrender M."/>
        </authorList>
    </citation>
    <scope>NUCLEOTIDE SEQUENCE [LARGE SCALE GENOMIC DNA]</scope>
    <source>
        <strain evidence="8 9">Xinb3</strain>
        <tissue evidence="8">Complete organism</tissue>
    </source>
</reference>
<keyword evidence="4" id="KW-0255">Endonuclease</keyword>
<dbReference type="Proteomes" id="UP000076858">
    <property type="component" value="Unassembled WGS sequence"/>
</dbReference>